<name>A0A839HBX0_9GAMM</name>
<sequence length="55" mass="6251">MSKDDLLLLIGEIKNSLIVLDYLMTVYNRLTPVLTNDLDVFITFLMNCVSNDNGE</sequence>
<evidence type="ECO:0000313" key="2">
    <source>
        <dbReference type="Proteomes" id="UP000548632"/>
    </source>
</evidence>
<accession>A0A839HBX0</accession>
<gene>
    <name evidence="1" type="ORF">HUK38_09595</name>
</gene>
<dbReference type="EMBL" id="JABVCQ010000019">
    <property type="protein sequence ID" value="MBB1126485.1"/>
    <property type="molecule type" value="Genomic_DNA"/>
</dbReference>
<keyword evidence="2" id="KW-1185">Reference proteome</keyword>
<organism evidence="1 2">
    <name type="scientific">Thiospirillum jenense</name>
    <dbReference type="NCBI Taxonomy" id="1653858"/>
    <lineage>
        <taxon>Bacteria</taxon>
        <taxon>Pseudomonadati</taxon>
        <taxon>Pseudomonadota</taxon>
        <taxon>Gammaproteobacteria</taxon>
        <taxon>Chromatiales</taxon>
        <taxon>Chromatiaceae</taxon>
        <taxon>Thiospirillum</taxon>
    </lineage>
</organism>
<reference evidence="1 2" key="1">
    <citation type="journal article" date="2020" name="Arch. Microbiol.">
        <title>The genome sequence of the giant phototrophic gammaproteobacterium Thiospirillum jenense gives insight into its physiological properties and phylogenetic relationships.</title>
        <authorList>
            <person name="Imhoff J.F."/>
            <person name="Meyer T.E."/>
            <person name="Kyndt J.A."/>
        </authorList>
    </citation>
    <scope>NUCLEOTIDE SEQUENCE [LARGE SCALE GENOMIC DNA]</scope>
    <source>
        <strain evidence="1 2">DSM 216</strain>
    </source>
</reference>
<dbReference type="RefSeq" id="WP_182584113.1">
    <property type="nucleotide sequence ID" value="NZ_JABVCQ010000019.1"/>
</dbReference>
<protein>
    <submittedName>
        <fullName evidence="1">Uncharacterized protein</fullName>
    </submittedName>
</protein>
<comment type="caution">
    <text evidence="1">The sequence shown here is derived from an EMBL/GenBank/DDBJ whole genome shotgun (WGS) entry which is preliminary data.</text>
</comment>
<evidence type="ECO:0000313" key="1">
    <source>
        <dbReference type="EMBL" id="MBB1126485.1"/>
    </source>
</evidence>
<dbReference type="AlphaFoldDB" id="A0A839HBX0"/>
<dbReference type="Proteomes" id="UP000548632">
    <property type="component" value="Unassembled WGS sequence"/>
</dbReference>
<proteinExistence type="predicted"/>